<dbReference type="OrthoDB" id="8686431at2"/>
<reference evidence="2 3" key="1">
    <citation type="submission" date="2019-08" db="EMBL/GenBank/DDBJ databases">
        <authorList>
            <person name="Peeters C."/>
        </authorList>
    </citation>
    <scope>NUCLEOTIDE SEQUENCE [LARGE SCALE GENOMIC DNA]</scope>
    <source>
        <strain evidence="2 3">LMG 31118</strain>
    </source>
</reference>
<evidence type="ECO:0000313" key="3">
    <source>
        <dbReference type="Proteomes" id="UP000414136"/>
    </source>
</evidence>
<proteinExistence type="predicted"/>
<evidence type="ECO:0000256" key="1">
    <source>
        <dbReference type="SAM" id="MobiDB-lite"/>
    </source>
</evidence>
<gene>
    <name evidence="2" type="ORF">PCA31118_00036</name>
</gene>
<keyword evidence="3" id="KW-1185">Reference proteome</keyword>
<name>A0A5E4ZEX2_9BURK</name>
<feature type="region of interest" description="Disordered" evidence="1">
    <location>
        <begin position="85"/>
        <end position="110"/>
    </location>
</feature>
<dbReference type="Proteomes" id="UP000414136">
    <property type="component" value="Unassembled WGS sequence"/>
</dbReference>
<evidence type="ECO:0000313" key="2">
    <source>
        <dbReference type="EMBL" id="VVE59849.1"/>
    </source>
</evidence>
<protein>
    <submittedName>
        <fullName evidence="2">Uncharacterized protein</fullName>
    </submittedName>
</protein>
<dbReference type="EMBL" id="CABPSQ010000001">
    <property type="protein sequence ID" value="VVE59849.1"/>
    <property type="molecule type" value="Genomic_DNA"/>
</dbReference>
<sequence>MANDLAWLRAEVGTGLQKLVLLRLPGAPSAELLAATAAVWLEALESMPVAWDEAADALRVRGGFTRLLRTIDRWPAPIHLIAQLGNRDPPKRLPAPSMTAEEKARNSERMAQVKAVIGKKVIGNRSKEDSYERDSRRV</sequence>
<dbReference type="AlphaFoldDB" id="A0A5E4ZEX2"/>
<accession>A0A5E4ZEX2</accession>
<dbReference type="RefSeq" id="WP_150621923.1">
    <property type="nucleotide sequence ID" value="NZ_CABPSQ010000001.1"/>
</dbReference>
<organism evidence="2 3">
    <name type="scientific">Pandoraea captiosa</name>
    <dbReference type="NCBI Taxonomy" id="2508302"/>
    <lineage>
        <taxon>Bacteria</taxon>
        <taxon>Pseudomonadati</taxon>
        <taxon>Pseudomonadota</taxon>
        <taxon>Betaproteobacteria</taxon>
        <taxon>Burkholderiales</taxon>
        <taxon>Burkholderiaceae</taxon>
        <taxon>Pandoraea</taxon>
    </lineage>
</organism>